<dbReference type="InterPro" id="IPR015421">
    <property type="entry name" value="PyrdxlP-dep_Trfase_major"/>
</dbReference>
<organism evidence="3 4">
    <name type="scientific">Cordylochernes scorpioides</name>
    <dbReference type="NCBI Taxonomy" id="51811"/>
    <lineage>
        <taxon>Eukaryota</taxon>
        <taxon>Metazoa</taxon>
        <taxon>Ecdysozoa</taxon>
        <taxon>Arthropoda</taxon>
        <taxon>Chelicerata</taxon>
        <taxon>Arachnida</taxon>
        <taxon>Pseudoscorpiones</taxon>
        <taxon>Cheliferoidea</taxon>
        <taxon>Chernetidae</taxon>
        <taxon>Cordylochernes</taxon>
    </lineage>
</organism>
<dbReference type="SUPFAM" id="SSF53383">
    <property type="entry name" value="PLP-dependent transferases"/>
    <property type="match status" value="1"/>
</dbReference>
<feature type="region of interest" description="Disordered" evidence="1">
    <location>
        <begin position="434"/>
        <end position="456"/>
    </location>
</feature>
<dbReference type="PANTHER" id="PTHR43686">
    <property type="entry name" value="SULFURTRANSFERASE-RELATED"/>
    <property type="match status" value="1"/>
</dbReference>
<dbReference type="InterPro" id="IPR000192">
    <property type="entry name" value="Aminotrans_V_dom"/>
</dbReference>
<dbReference type="PANTHER" id="PTHR43686:SF1">
    <property type="entry name" value="AMINOTRAN_5 DOMAIN-CONTAINING PROTEIN"/>
    <property type="match status" value="1"/>
</dbReference>
<evidence type="ECO:0000313" key="3">
    <source>
        <dbReference type="EMBL" id="UYV72707.1"/>
    </source>
</evidence>
<reference evidence="3 4" key="1">
    <citation type="submission" date="2022-01" db="EMBL/GenBank/DDBJ databases">
        <title>A chromosomal length assembly of Cordylochernes scorpioides.</title>
        <authorList>
            <person name="Zeh D."/>
            <person name="Zeh J."/>
        </authorList>
    </citation>
    <scope>NUCLEOTIDE SEQUENCE [LARGE SCALE GENOMIC DNA]</scope>
    <source>
        <strain evidence="3">IN4F17</strain>
        <tissue evidence="3">Whole Body</tissue>
    </source>
</reference>
<name>A0ABY6KXT7_9ARAC</name>
<dbReference type="InterPro" id="IPR015424">
    <property type="entry name" value="PyrdxlP-dep_Trfase"/>
</dbReference>
<dbReference type="Proteomes" id="UP001235939">
    <property type="component" value="Chromosome 10"/>
</dbReference>
<gene>
    <name evidence="3" type="ORF">LAZ67_10000376</name>
</gene>
<dbReference type="InterPro" id="IPR014729">
    <property type="entry name" value="Rossmann-like_a/b/a_fold"/>
</dbReference>
<keyword evidence="4" id="KW-1185">Reference proteome</keyword>
<evidence type="ECO:0000256" key="1">
    <source>
        <dbReference type="SAM" id="MobiDB-lite"/>
    </source>
</evidence>
<feature type="domain" description="Aminotransferase class V" evidence="2">
    <location>
        <begin position="11"/>
        <end position="257"/>
    </location>
</feature>
<proteinExistence type="predicted"/>
<protein>
    <recommendedName>
        <fullName evidence="2">Aminotransferase class V domain-containing protein</fullName>
    </recommendedName>
</protein>
<dbReference type="Pfam" id="PF00266">
    <property type="entry name" value="Aminotran_5"/>
    <property type="match status" value="1"/>
</dbReference>
<dbReference type="InterPro" id="IPR015422">
    <property type="entry name" value="PyrdxlP-dep_Trfase_small"/>
</dbReference>
<evidence type="ECO:0000313" key="4">
    <source>
        <dbReference type="Proteomes" id="UP001235939"/>
    </source>
</evidence>
<evidence type="ECO:0000259" key="2">
    <source>
        <dbReference type="Pfam" id="PF00266"/>
    </source>
</evidence>
<dbReference type="Gene3D" id="3.90.1150.10">
    <property type="entry name" value="Aspartate Aminotransferase, domain 1"/>
    <property type="match status" value="1"/>
</dbReference>
<accession>A0ABY6KXT7</accession>
<dbReference type="Gene3D" id="3.40.50.620">
    <property type="entry name" value="HUPs"/>
    <property type="match status" value="1"/>
</dbReference>
<dbReference type="EMBL" id="CP092872">
    <property type="protein sequence ID" value="UYV72707.1"/>
    <property type="molecule type" value="Genomic_DNA"/>
</dbReference>
<dbReference type="SUPFAM" id="SSF52402">
    <property type="entry name" value="Adenine nucleotide alpha hydrolases-like"/>
    <property type="match status" value="1"/>
</dbReference>
<sequence length="749" mass="83470">MERSRSGVRIQETSNGLMDLEHLDAELECRAGTSRQLIGSFSAASNITGILTDVDATTVLLHQHGALAFWDYATAAPYVKIDMNPVVNGTSQGLVYKDAVFFSPHKFIGGPETPGISKKIFVSMIKIGRRYGLMCLVQVSRTGHRYLKQAEMREEGGTPAIVGAIRAGLVLQLKEAVTCARIKEREEQLIQQAMSAWRKIPELEILGSETAPRLPIFSLMVHHPNSGLMLHHNFLAALLNDLFGLQTRGGCACAGPYALDLLGIDEPLARHLDALLAEDENFCLKYSCVDSWTEPTCVDMGSTPAARCCDRGSLRLNLAYFLSDHQVEFVLEAVSFVARHGWKFLPLYLYNPETGEWRHRHHQVYADRRWLGAISYNSGKLSYNLPPSSNQPAPSLTLVSNRDLCGDQEVMFDEEAAKMRWFLLPSEAAAHLRNPHSAPRRTPPFRPNNHLNNGVTQPQMTCALRKPNKMDPATLAKWQKYFAMKSPWHCPPANIFKPFKQDKFSRRFFAQAVEEFGMIQNGDRVLACLSGGKDSLSMLHTLHQYQFSARKKGISFELGAMTVDPKSSAYDPSPLKQYLAALKVPYFYQEQVHVVQAMIIMGIRNNNNNRIHKSLLSSPTLASATDIIGQASAIPGSVKSICSFCSRMKRGIIYACARNNGYNVIALGQHLDDLAESTCGSSHDNHAVLCDVQERHRVKQLLASQEVMFPRLFISLKAGLKPLMALNRTGLDGKFTLPQHNDDDEEEES</sequence>
<dbReference type="Gene3D" id="3.40.640.10">
    <property type="entry name" value="Type I PLP-dependent aspartate aminotransferase-like (Major domain)"/>
    <property type="match status" value="1"/>
</dbReference>